<keyword evidence="4 6" id="KW-0472">Membrane</keyword>
<name>A0AAF0AUY9_9SCHI</name>
<feature type="transmembrane region" description="Helical" evidence="6">
    <location>
        <begin position="77"/>
        <end position="101"/>
    </location>
</feature>
<evidence type="ECO:0000313" key="8">
    <source>
        <dbReference type="Proteomes" id="UP001212411"/>
    </source>
</evidence>
<evidence type="ECO:0000256" key="4">
    <source>
        <dbReference type="ARBA" id="ARBA00023136"/>
    </source>
</evidence>
<feature type="transmembrane region" description="Helical" evidence="6">
    <location>
        <begin position="152"/>
        <end position="180"/>
    </location>
</feature>
<feature type="transmembrane region" description="Helical" evidence="6">
    <location>
        <begin position="15"/>
        <end position="36"/>
    </location>
</feature>
<keyword evidence="8" id="KW-1185">Reference proteome</keyword>
<comment type="subcellular location">
    <subcellularLocation>
        <location evidence="1">Membrane</location>
        <topology evidence="1">Multi-pass membrane protein</topology>
    </subcellularLocation>
</comment>
<dbReference type="GO" id="GO:0000324">
    <property type="term" value="C:fungal-type vacuole"/>
    <property type="evidence" value="ECO:0007669"/>
    <property type="project" value="TreeGrafter"/>
</dbReference>
<feature type="compositionally biased region" description="Polar residues" evidence="5">
    <location>
        <begin position="269"/>
        <end position="280"/>
    </location>
</feature>
<reference evidence="7 8" key="1">
    <citation type="journal article" date="2023" name="G3 (Bethesda)">
        <title>A high-quality reference genome for the fission yeast Schizosaccharomyces osmophilus.</title>
        <authorList>
            <person name="Jia G.S."/>
            <person name="Zhang W.C."/>
            <person name="Liang Y."/>
            <person name="Liu X.H."/>
            <person name="Rhind N."/>
            <person name="Pidoux A."/>
            <person name="Brysch-Herzberg M."/>
            <person name="Du L.L."/>
        </authorList>
    </citation>
    <scope>NUCLEOTIDE SEQUENCE [LARGE SCALE GENOMIC DNA]</scope>
    <source>
        <strain evidence="7 8">CBS 15793</strain>
    </source>
</reference>
<feature type="transmembrane region" description="Helical" evidence="6">
    <location>
        <begin position="113"/>
        <end position="132"/>
    </location>
</feature>
<evidence type="ECO:0000313" key="7">
    <source>
        <dbReference type="EMBL" id="WBW71868.1"/>
    </source>
</evidence>
<protein>
    <submittedName>
        <fullName evidence="7">RTA1-like protein</fullName>
    </submittedName>
</protein>
<dbReference type="PANTHER" id="PTHR31465">
    <property type="entry name" value="PROTEIN RTA1-RELATED"/>
    <property type="match status" value="1"/>
</dbReference>
<feature type="transmembrane region" description="Helical" evidence="6">
    <location>
        <begin position="237"/>
        <end position="255"/>
    </location>
</feature>
<evidence type="ECO:0000256" key="5">
    <source>
        <dbReference type="SAM" id="MobiDB-lite"/>
    </source>
</evidence>
<organism evidence="7 8">
    <name type="scientific">Schizosaccharomyces osmophilus</name>
    <dbReference type="NCBI Taxonomy" id="2545709"/>
    <lineage>
        <taxon>Eukaryota</taxon>
        <taxon>Fungi</taxon>
        <taxon>Dikarya</taxon>
        <taxon>Ascomycota</taxon>
        <taxon>Taphrinomycotina</taxon>
        <taxon>Schizosaccharomycetes</taxon>
        <taxon>Schizosaccharomycetales</taxon>
        <taxon>Schizosaccharomycetaceae</taxon>
        <taxon>Schizosaccharomyces</taxon>
    </lineage>
</organism>
<accession>A0AAF0AUY9</accession>
<dbReference type="EMBL" id="CP115611">
    <property type="protein sequence ID" value="WBW71868.1"/>
    <property type="molecule type" value="Genomic_DNA"/>
</dbReference>
<dbReference type="GO" id="GO:0005886">
    <property type="term" value="C:plasma membrane"/>
    <property type="evidence" value="ECO:0007669"/>
    <property type="project" value="TreeGrafter"/>
</dbReference>
<evidence type="ECO:0000256" key="6">
    <source>
        <dbReference type="SAM" id="Phobius"/>
    </source>
</evidence>
<keyword evidence="3 6" id="KW-1133">Transmembrane helix</keyword>
<evidence type="ECO:0000256" key="1">
    <source>
        <dbReference type="ARBA" id="ARBA00004141"/>
    </source>
</evidence>
<dbReference type="Proteomes" id="UP001212411">
    <property type="component" value="Chromosome 1"/>
</dbReference>
<keyword evidence="2 6" id="KW-0812">Transmembrane</keyword>
<dbReference type="AlphaFoldDB" id="A0AAF0AUY9"/>
<feature type="transmembrane region" description="Helical" evidence="6">
    <location>
        <begin position="201"/>
        <end position="222"/>
    </location>
</feature>
<dbReference type="Pfam" id="PF04479">
    <property type="entry name" value="RTA1"/>
    <property type="match status" value="1"/>
</dbReference>
<feature type="transmembrane region" description="Helical" evidence="6">
    <location>
        <begin position="43"/>
        <end position="65"/>
    </location>
</feature>
<dbReference type="KEGG" id="som:SOMG_02471"/>
<feature type="region of interest" description="Disordered" evidence="5">
    <location>
        <begin position="267"/>
        <end position="297"/>
    </location>
</feature>
<proteinExistence type="predicted"/>
<dbReference type="GeneID" id="80875952"/>
<sequence length="297" mass="32467">MAAYDNSFGYIPEGWLAIIAVVLFGISLVLLVSSLVVYRHLLILVPIVGTIGEVAGWACRLHAHYNPNNYSDFLGQIISLVISPVFYSAQVYVLLYHWVMLYGPRFSLLSPRLYAIIFISFDVIALILQAAGGGIAGGAKEGSSEQDTGANIMLGGICFQLFSTVVFSILGLLFAAAVCMGKPVRAGPNIPDTPRSRYRDFCFLCLCFATLAILVRAVYRVIELSGGWSGSVITHEVWFGVFDFIPMIIASFFLLPSIYPATQKRFAGSNESTSNPTYQADRSDRDEKSLSSSDLNI</sequence>
<evidence type="ECO:0000256" key="2">
    <source>
        <dbReference type="ARBA" id="ARBA00022692"/>
    </source>
</evidence>
<gene>
    <name evidence="7" type="primary">tco1</name>
    <name evidence="7" type="ORF">SOMG_02471</name>
</gene>
<dbReference type="RefSeq" id="XP_056036111.1">
    <property type="nucleotide sequence ID" value="XM_056181263.1"/>
</dbReference>
<dbReference type="InterPro" id="IPR007568">
    <property type="entry name" value="RTA1"/>
</dbReference>
<dbReference type="PANTHER" id="PTHR31465:SF9">
    <property type="entry name" value="SPHINGOID LONG-CHAIN BASE TRANSPORTER RSB1"/>
    <property type="match status" value="1"/>
</dbReference>
<evidence type="ECO:0000256" key="3">
    <source>
        <dbReference type="ARBA" id="ARBA00022989"/>
    </source>
</evidence>